<dbReference type="Pfam" id="PF13385">
    <property type="entry name" value="Laminin_G_3"/>
    <property type="match status" value="1"/>
</dbReference>
<reference evidence="2 3" key="3">
    <citation type="submission" date="2019-03" db="EMBL/GenBank/DDBJ databases">
        <title>Genomic Encyclopedia of Type Strains, Phase IV (KMG-IV): sequencing the most valuable type-strain genomes for metagenomic binning, comparative biology and taxonomic classification.</title>
        <authorList>
            <person name="Goeker M."/>
        </authorList>
    </citation>
    <scope>NUCLEOTIDE SEQUENCE [LARGE SCALE GENOMIC DNA]</scope>
    <source>
        <strain evidence="2 3">DSM 103236</strain>
    </source>
</reference>
<sequence>MLTVNFNAIKMNFKNYKSSLKFPFYLLLAVAIFTSCKDDANLPDYTANKSSLTQLTDSVKQVYNQSAEGHDIGQYPKQARVQLKSAIDLASAVSSGAYTQEEVNNALANLRRAATAFGARKIEEVAASNLVAKWLFKGNTADATGNGHDGTLMTGIIGTADNHRDGGILPVATTDRFGQTGNAYAFDQGAYIEVPYSAALNPQVLSISLWINVKEAFADNYLLSLNKWNGFKFQLQSDNFLFMTLKTPAATYDRDSNPGKMEVGAWHHAVVTAGNGAITFYVDGVQTRSESAAGTAFALTTPVNLAIGQILPKGILSFTDKTSPFYFSSAAFFKGSMDDIRYYNKALTADEVLKIYNNEKPD</sequence>
<dbReference type="Proteomes" id="UP000295684">
    <property type="component" value="Unassembled WGS sequence"/>
</dbReference>
<accession>A0A4V2RZE1</accession>
<protein>
    <submittedName>
        <fullName evidence="2">Concanavalin A-like lectin/glucanase superfamily protein</fullName>
    </submittedName>
</protein>
<dbReference type="AlphaFoldDB" id="A0A4V2RZE1"/>
<dbReference type="SUPFAM" id="SSF49899">
    <property type="entry name" value="Concanavalin A-like lectins/glucanases"/>
    <property type="match status" value="1"/>
</dbReference>
<proteinExistence type="predicted"/>
<keyword evidence="2" id="KW-0430">Lectin</keyword>
<organism evidence="2 3">
    <name type="scientific">Pedobacter psychrotolerans</name>
    <dbReference type="NCBI Taxonomy" id="1843235"/>
    <lineage>
        <taxon>Bacteria</taxon>
        <taxon>Pseudomonadati</taxon>
        <taxon>Bacteroidota</taxon>
        <taxon>Sphingobacteriia</taxon>
        <taxon>Sphingobacteriales</taxon>
        <taxon>Sphingobacteriaceae</taxon>
        <taxon>Pedobacter</taxon>
    </lineage>
</organism>
<evidence type="ECO:0000313" key="4">
    <source>
        <dbReference type="Proteomes" id="UP000622648"/>
    </source>
</evidence>
<dbReference type="RefSeq" id="WP_132533033.1">
    <property type="nucleotide sequence ID" value="NZ_BMJO01000002.1"/>
</dbReference>
<name>A0A4V2RZE1_9SPHI</name>
<dbReference type="Gene3D" id="2.60.120.200">
    <property type="match status" value="1"/>
</dbReference>
<keyword evidence="4" id="KW-1185">Reference proteome</keyword>
<dbReference type="Proteomes" id="UP000622648">
    <property type="component" value="Unassembled WGS sequence"/>
</dbReference>
<reference evidence="1" key="1">
    <citation type="journal article" date="2014" name="Int. J. Syst. Evol. Microbiol.">
        <title>Complete genome of a new Firmicutes species belonging to the dominant human colonic microbiota ('Ruminococcus bicirculans') reveals two chromosomes and a selective capacity to utilize plant glucans.</title>
        <authorList>
            <consortium name="NISC Comparative Sequencing Program"/>
            <person name="Wegmann U."/>
            <person name="Louis P."/>
            <person name="Goesmann A."/>
            <person name="Henrissat B."/>
            <person name="Duncan S.H."/>
            <person name="Flint H.J."/>
        </authorList>
    </citation>
    <scope>NUCLEOTIDE SEQUENCE</scope>
    <source>
        <strain evidence="1">CGMCC 1.15644</strain>
    </source>
</reference>
<reference evidence="1" key="4">
    <citation type="submission" date="2024-05" db="EMBL/GenBank/DDBJ databases">
        <authorList>
            <person name="Sun Q."/>
            <person name="Zhou Y."/>
        </authorList>
    </citation>
    <scope>NUCLEOTIDE SEQUENCE</scope>
    <source>
        <strain evidence="1">CGMCC 1.15644</strain>
    </source>
</reference>
<dbReference type="Gene3D" id="1.20.1270.90">
    <property type="entry name" value="AF1782-like"/>
    <property type="match status" value="1"/>
</dbReference>
<dbReference type="GO" id="GO:0005975">
    <property type="term" value="P:carbohydrate metabolic process"/>
    <property type="evidence" value="ECO:0007669"/>
    <property type="project" value="UniProtKB-ARBA"/>
</dbReference>
<dbReference type="EMBL" id="BMJO01000002">
    <property type="protein sequence ID" value="GGE46028.1"/>
    <property type="molecule type" value="Genomic_DNA"/>
</dbReference>
<gene>
    <name evidence="2" type="ORF">EV200_104403</name>
    <name evidence="1" type="ORF">GCM10011413_10210</name>
</gene>
<dbReference type="InterPro" id="IPR013320">
    <property type="entry name" value="ConA-like_dom_sf"/>
</dbReference>
<dbReference type="OrthoDB" id="9814380at2"/>
<evidence type="ECO:0000313" key="1">
    <source>
        <dbReference type="EMBL" id="GGE46028.1"/>
    </source>
</evidence>
<evidence type="ECO:0000313" key="2">
    <source>
        <dbReference type="EMBL" id="TCO25365.1"/>
    </source>
</evidence>
<dbReference type="GO" id="GO:0030246">
    <property type="term" value="F:carbohydrate binding"/>
    <property type="evidence" value="ECO:0007669"/>
    <property type="project" value="UniProtKB-KW"/>
</dbReference>
<dbReference type="GO" id="GO:0004553">
    <property type="term" value="F:hydrolase activity, hydrolyzing O-glycosyl compounds"/>
    <property type="evidence" value="ECO:0007669"/>
    <property type="project" value="UniProtKB-ARBA"/>
</dbReference>
<reference evidence="4" key="2">
    <citation type="journal article" date="2019" name="Int. J. Syst. Evol. Microbiol.">
        <title>The Global Catalogue of Microorganisms (GCM) 10K type strain sequencing project: providing services to taxonomists for standard genome sequencing and annotation.</title>
        <authorList>
            <consortium name="The Broad Institute Genomics Platform"/>
            <consortium name="The Broad Institute Genome Sequencing Center for Infectious Disease"/>
            <person name="Wu L."/>
            <person name="Ma J."/>
        </authorList>
    </citation>
    <scope>NUCLEOTIDE SEQUENCE [LARGE SCALE GENOMIC DNA]</scope>
    <source>
        <strain evidence="4">CGMCC 1.15644</strain>
    </source>
</reference>
<evidence type="ECO:0000313" key="3">
    <source>
        <dbReference type="Proteomes" id="UP000295684"/>
    </source>
</evidence>
<dbReference type="EMBL" id="SLWO01000004">
    <property type="protein sequence ID" value="TCO25365.1"/>
    <property type="molecule type" value="Genomic_DNA"/>
</dbReference>
<comment type="caution">
    <text evidence="2">The sequence shown here is derived from an EMBL/GenBank/DDBJ whole genome shotgun (WGS) entry which is preliminary data.</text>
</comment>